<reference evidence="2 3" key="2">
    <citation type="submission" date="2023-11" db="EMBL/GenBank/DDBJ databases">
        <authorList>
            <person name="Lara A.C."/>
            <person name="Chronakova A."/>
        </authorList>
    </citation>
    <scope>NUCLEOTIDE SEQUENCE [LARGE SCALE GENOMIC DNA]</scope>
    <source>
        <strain evidence="2 3">BCCO 10_0856</strain>
    </source>
</reference>
<evidence type="ECO:0000256" key="1">
    <source>
        <dbReference type="SAM" id="MobiDB-lite"/>
    </source>
</evidence>
<protein>
    <submittedName>
        <fullName evidence="2">Uncharacterized protein</fullName>
    </submittedName>
</protein>
<organism evidence="2 3">
    <name type="scientific">Lentzea miocenica</name>
    <dbReference type="NCBI Taxonomy" id="3095431"/>
    <lineage>
        <taxon>Bacteria</taxon>
        <taxon>Bacillati</taxon>
        <taxon>Actinomycetota</taxon>
        <taxon>Actinomycetes</taxon>
        <taxon>Pseudonocardiales</taxon>
        <taxon>Pseudonocardiaceae</taxon>
        <taxon>Lentzea</taxon>
    </lineage>
</organism>
<proteinExistence type="predicted"/>
<sequence>MPSASCHRYGQSSMKFSHLLSCKHVALLAHCRTINSSDTYTTLVTSHEVSTRPSSRRTPSGNFRLLSNM</sequence>
<name>A0ABU4ST04_9PSEU</name>
<evidence type="ECO:0000313" key="3">
    <source>
        <dbReference type="Proteomes" id="UP001285521"/>
    </source>
</evidence>
<dbReference type="Proteomes" id="UP001285521">
    <property type="component" value="Unassembled WGS sequence"/>
</dbReference>
<feature type="compositionally biased region" description="Low complexity" evidence="1">
    <location>
        <begin position="51"/>
        <end position="60"/>
    </location>
</feature>
<gene>
    <name evidence="2" type="ORF">SK803_01995</name>
</gene>
<comment type="caution">
    <text evidence="2">The sequence shown here is derived from an EMBL/GenBank/DDBJ whole genome shotgun (WGS) entry which is preliminary data.</text>
</comment>
<evidence type="ECO:0000313" key="2">
    <source>
        <dbReference type="EMBL" id="MDX8028959.1"/>
    </source>
</evidence>
<keyword evidence="3" id="KW-1185">Reference proteome</keyword>
<dbReference type="EMBL" id="JAXAVW010000001">
    <property type="protein sequence ID" value="MDX8028959.1"/>
    <property type="molecule type" value="Genomic_DNA"/>
</dbReference>
<reference evidence="2 3" key="1">
    <citation type="submission" date="2023-11" db="EMBL/GenBank/DDBJ databases">
        <title>Lentzea sokolovensis, sp. nov., Lentzea kristufkii, sp. nov., and Lentzea miocenensis, sp. nov., rare actinobacteria from Sokolov Coal Basin, Miocene lacustrine sediment, Czech Republic.</title>
        <authorList>
            <person name="Lara A."/>
            <person name="Kotroba L."/>
            <person name="Nouioui I."/>
            <person name="Neumann-Schaal M."/>
            <person name="Mast Y."/>
            <person name="Chronakova A."/>
        </authorList>
    </citation>
    <scope>NUCLEOTIDE SEQUENCE [LARGE SCALE GENOMIC DNA]</scope>
    <source>
        <strain evidence="2 3">BCCO 10_0856</strain>
    </source>
</reference>
<dbReference type="RefSeq" id="WP_319963960.1">
    <property type="nucleotide sequence ID" value="NZ_JAXAVW010000001.1"/>
</dbReference>
<accession>A0ABU4ST04</accession>
<feature type="region of interest" description="Disordered" evidence="1">
    <location>
        <begin position="46"/>
        <end position="69"/>
    </location>
</feature>